<dbReference type="CDD" id="cd11386">
    <property type="entry name" value="MCP_signal"/>
    <property type="match status" value="1"/>
</dbReference>
<dbReference type="GO" id="GO:0016020">
    <property type="term" value="C:membrane"/>
    <property type="evidence" value="ECO:0007669"/>
    <property type="project" value="UniProtKB-SubCell"/>
</dbReference>
<feature type="domain" description="Methyl-accepting transducer" evidence="7">
    <location>
        <begin position="332"/>
        <end position="561"/>
    </location>
</feature>
<keyword evidence="6" id="KW-0472">Membrane</keyword>
<dbReference type="Pfam" id="PF00015">
    <property type="entry name" value="MCPsignal"/>
    <property type="match status" value="1"/>
</dbReference>
<dbReference type="OrthoDB" id="354287at2"/>
<comment type="similarity">
    <text evidence="3">Belongs to the methyl-accepting chemotaxis (MCP) protein family.</text>
</comment>
<dbReference type="PANTHER" id="PTHR43531">
    <property type="entry name" value="PROTEIN ICFG"/>
    <property type="match status" value="1"/>
</dbReference>
<evidence type="ECO:0000313" key="10">
    <source>
        <dbReference type="Proteomes" id="UP000244069"/>
    </source>
</evidence>
<dbReference type="Pfam" id="PF00672">
    <property type="entry name" value="HAMP"/>
    <property type="match status" value="1"/>
</dbReference>
<reference evidence="9 10" key="1">
    <citation type="submission" date="2018-04" db="EMBL/GenBank/DDBJ databases">
        <title>Genomic Encyclopedia of Archaeal and Bacterial Type Strains, Phase II (KMG-II): from individual species to whole genera.</title>
        <authorList>
            <person name="Goeker M."/>
        </authorList>
    </citation>
    <scope>NUCLEOTIDE SEQUENCE [LARGE SCALE GENOMIC DNA]</scope>
    <source>
        <strain evidence="9 10">DSM 29329</strain>
    </source>
</reference>
<dbReference type="FunFam" id="1.10.287.950:FF:000001">
    <property type="entry name" value="Methyl-accepting chemotaxis sensory transducer"/>
    <property type="match status" value="1"/>
</dbReference>
<dbReference type="EMBL" id="QBKN01000021">
    <property type="protein sequence ID" value="PTX45511.1"/>
    <property type="molecule type" value="Genomic_DNA"/>
</dbReference>
<feature type="domain" description="HAMP" evidence="8">
    <location>
        <begin position="208"/>
        <end position="261"/>
    </location>
</feature>
<evidence type="ECO:0000313" key="9">
    <source>
        <dbReference type="EMBL" id="PTX45511.1"/>
    </source>
</evidence>
<name>A0A2T6ANV3_9RHOB</name>
<comment type="subcellular location">
    <subcellularLocation>
        <location evidence="1">Membrane</location>
    </subcellularLocation>
</comment>
<feature type="region of interest" description="Disordered" evidence="5">
    <location>
        <begin position="580"/>
        <end position="652"/>
    </location>
</feature>
<gene>
    <name evidence="9" type="ORF">C8N44_12133</name>
</gene>
<evidence type="ECO:0000256" key="1">
    <source>
        <dbReference type="ARBA" id="ARBA00004370"/>
    </source>
</evidence>
<keyword evidence="10" id="KW-1185">Reference proteome</keyword>
<accession>A0A2T6ANV3</accession>
<keyword evidence="2" id="KW-0145">Chemotaxis</keyword>
<dbReference type="Gene3D" id="1.10.287.950">
    <property type="entry name" value="Methyl-accepting chemotaxis protein"/>
    <property type="match status" value="1"/>
</dbReference>
<dbReference type="SMART" id="SM00283">
    <property type="entry name" value="MA"/>
    <property type="match status" value="1"/>
</dbReference>
<evidence type="ECO:0000256" key="6">
    <source>
        <dbReference type="SAM" id="Phobius"/>
    </source>
</evidence>
<protein>
    <submittedName>
        <fullName evidence="9">Methyl-accepting chemotaxis protein</fullName>
    </submittedName>
</protein>
<dbReference type="CDD" id="cd06225">
    <property type="entry name" value="HAMP"/>
    <property type="match status" value="1"/>
</dbReference>
<dbReference type="PANTHER" id="PTHR43531:SF11">
    <property type="entry name" value="METHYL-ACCEPTING CHEMOTAXIS PROTEIN 3"/>
    <property type="match status" value="1"/>
</dbReference>
<organism evidence="9 10">
    <name type="scientific">Allosediminivita pacifica</name>
    <dbReference type="NCBI Taxonomy" id="1267769"/>
    <lineage>
        <taxon>Bacteria</taxon>
        <taxon>Pseudomonadati</taxon>
        <taxon>Pseudomonadota</taxon>
        <taxon>Alphaproteobacteria</taxon>
        <taxon>Rhodobacterales</taxon>
        <taxon>Paracoccaceae</taxon>
        <taxon>Allosediminivita</taxon>
    </lineage>
</organism>
<evidence type="ECO:0000259" key="8">
    <source>
        <dbReference type="PROSITE" id="PS50885"/>
    </source>
</evidence>
<feature type="compositionally biased region" description="Low complexity" evidence="5">
    <location>
        <begin position="631"/>
        <end position="652"/>
    </location>
</feature>
<keyword evidence="6" id="KW-0812">Transmembrane</keyword>
<comment type="caution">
    <text evidence="9">The sequence shown here is derived from an EMBL/GenBank/DDBJ whole genome shotgun (WGS) entry which is preliminary data.</text>
</comment>
<dbReference type="Proteomes" id="UP000244069">
    <property type="component" value="Unassembled WGS sequence"/>
</dbReference>
<dbReference type="InterPro" id="IPR051310">
    <property type="entry name" value="MCP_chemotaxis"/>
</dbReference>
<dbReference type="PROSITE" id="PS50111">
    <property type="entry name" value="CHEMOTAXIS_TRANSDUC_2"/>
    <property type="match status" value="1"/>
</dbReference>
<evidence type="ECO:0000256" key="4">
    <source>
        <dbReference type="PROSITE-ProRule" id="PRU00284"/>
    </source>
</evidence>
<evidence type="ECO:0000259" key="7">
    <source>
        <dbReference type="PROSITE" id="PS50111"/>
    </source>
</evidence>
<dbReference type="RefSeq" id="WP_107977738.1">
    <property type="nucleotide sequence ID" value="NZ_QBKN01000021.1"/>
</dbReference>
<evidence type="ECO:0000256" key="5">
    <source>
        <dbReference type="SAM" id="MobiDB-lite"/>
    </source>
</evidence>
<dbReference type="GO" id="GO:0007165">
    <property type="term" value="P:signal transduction"/>
    <property type="evidence" value="ECO:0007669"/>
    <property type="project" value="UniProtKB-KW"/>
</dbReference>
<proteinExistence type="inferred from homology"/>
<keyword evidence="6" id="KW-1133">Transmembrane helix</keyword>
<dbReference type="SMART" id="SM00304">
    <property type="entry name" value="HAMP"/>
    <property type="match status" value="2"/>
</dbReference>
<feature type="transmembrane region" description="Helical" evidence="6">
    <location>
        <begin position="186"/>
        <end position="206"/>
    </location>
</feature>
<evidence type="ECO:0000256" key="3">
    <source>
        <dbReference type="ARBA" id="ARBA00029447"/>
    </source>
</evidence>
<dbReference type="AlphaFoldDB" id="A0A2T6ANV3"/>
<dbReference type="PROSITE" id="PS50885">
    <property type="entry name" value="HAMP"/>
    <property type="match status" value="1"/>
</dbReference>
<keyword evidence="4" id="KW-0807">Transducer</keyword>
<dbReference type="GO" id="GO:0006935">
    <property type="term" value="P:chemotaxis"/>
    <property type="evidence" value="ECO:0007669"/>
    <property type="project" value="UniProtKB-KW"/>
</dbReference>
<evidence type="ECO:0000256" key="2">
    <source>
        <dbReference type="ARBA" id="ARBA00022500"/>
    </source>
</evidence>
<dbReference type="InterPro" id="IPR004089">
    <property type="entry name" value="MCPsignal_dom"/>
</dbReference>
<dbReference type="InterPro" id="IPR003660">
    <property type="entry name" value="HAMP_dom"/>
</dbReference>
<sequence>MSRFSIRTQILFLASAFIATLLVVSAIAWTVTSSLSHSLSRTHDAFEQNDLLNFIKEDVEQGIGDLYGFVLGDDERIEGLRGNLEENYRDLSSAPDVFSDTREADSSKPQLAEALLGFLPLVEELQARTDQLATLPLFERKVFAYNQIVPLMAELREGVNAFQDDMLAEVDAIAEQAEATARQGPVMLLVANGIVVTVALIMALVFGKLLSSPVREAASAVERIADSDYDTQIKGTHRKDEIGDIATNLDALRGKLRAADEAAETERHMNERRSKLFDELGEAMQVLSQGKLNRRIDTGKWQDMGATYIRLCEDYNKLAEDLGELVATMRDSAGIVERSSKDLSSMSDDMSRRAEVQAATLEESAAALEELSSSVHSAAERADHADRRVVEGRRKAEEGGKVMERALAAMGSIAQSSEQITQIISVIDDIAFQTNLLALNAGVEAARAGESGKGFSVVASEVRSLAQRASESAREIKTLVSNSSQQVKDGEMLVSETGATLTQIVQSVTEVSDLVANIASSAKEQAAGIKEINVGVAELDKVTQQNAAMVSETSTSSSQLSAEAERLAELLAQFEGVGHAGSSDVTAAPANDPMPSSGYDPSIVDEVAARPVKADLASFEPPEPSSPAPAPAKRSAPAQAAGGNQAGIWTEF</sequence>
<dbReference type="SUPFAM" id="SSF58104">
    <property type="entry name" value="Methyl-accepting chemotaxis protein (MCP) signaling domain"/>
    <property type="match status" value="1"/>
</dbReference>
<dbReference type="Gene3D" id="6.10.340.10">
    <property type="match status" value="1"/>
</dbReference>
<feature type="compositionally biased region" description="Pro residues" evidence="5">
    <location>
        <begin position="621"/>
        <end position="630"/>
    </location>
</feature>